<evidence type="ECO:0000313" key="4">
    <source>
        <dbReference type="Proteomes" id="UP001549145"/>
    </source>
</evidence>
<feature type="region of interest" description="Disordered" evidence="1">
    <location>
        <begin position="39"/>
        <end position="59"/>
    </location>
</feature>
<dbReference type="Proteomes" id="UP001549145">
    <property type="component" value="Unassembled WGS sequence"/>
</dbReference>
<keyword evidence="4" id="KW-1185">Reference proteome</keyword>
<gene>
    <name evidence="3" type="ORF">ABID43_001354</name>
</gene>
<name>A0ABV2L2G2_9HYPH</name>
<reference evidence="3 4" key="1">
    <citation type="submission" date="2024-06" db="EMBL/GenBank/DDBJ databases">
        <title>Genomic Encyclopedia of Type Strains, Phase IV (KMG-IV): sequencing the most valuable type-strain genomes for metagenomic binning, comparative biology and taxonomic classification.</title>
        <authorList>
            <person name="Goeker M."/>
        </authorList>
    </citation>
    <scope>NUCLEOTIDE SEQUENCE [LARGE SCALE GENOMIC DNA]</scope>
    <source>
        <strain evidence="3 4">DSM 21331</strain>
    </source>
</reference>
<comment type="caution">
    <text evidence="3">The sequence shown here is derived from an EMBL/GenBank/DDBJ whole genome shotgun (WGS) entry which is preliminary data.</text>
</comment>
<sequence>MLLTLRTLLATGLIGLGLTCAASAQTLFLGANGPVVLPTSPYSGRPVPDDPRAVPVPHVMNGGGFGLTGTDYYSDSLTEGPLNKRRRPREFVLAPARIGPQDFVRPPLP</sequence>
<evidence type="ECO:0000256" key="2">
    <source>
        <dbReference type="SAM" id="SignalP"/>
    </source>
</evidence>
<keyword evidence="2" id="KW-0732">Signal</keyword>
<feature type="signal peptide" evidence="2">
    <location>
        <begin position="1"/>
        <end position="24"/>
    </location>
</feature>
<proteinExistence type="predicted"/>
<organism evidence="3 4">
    <name type="scientific">Methylobacterium goesingense</name>
    <dbReference type="NCBI Taxonomy" id="243690"/>
    <lineage>
        <taxon>Bacteria</taxon>
        <taxon>Pseudomonadati</taxon>
        <taxon>Pseudomonadota</taxon>
        <taxon>Alphaproteobacteria</taxon>
        <taxon>Hyphomicrobiales</taxon>
        <taxon>Methylobacteriaceae</taxon>
        <taxon>Methylobacterium</taxon>
    </lineage>
</organism>
<accession>A0ABV2L2G2</accession>
<dbReference type="RefSeq" id="WP_238275200.1">
    <property type="nucleotide sequence ID" value="NZ_BPQL01000005.1"/>
</dbReference>
<protein>
    <submittedName>
        <fullName evidence="3">Uncharacterized protein</fullName>
    </submittedName>
</protein>
<feature type="chain" id="PRO_5046593128" evidence="2">
    <location>
        <begin position="25"/>
        <end position="109"/>
    </location>
</feature>
<evidence type="ECO:0000256" key="1">
    <source>
        <dbReference type="SAM" id="MobiDB-lite"/>
    </source>
</evidence>
<evidence type="ECO:0000313" key="3">
    <source>
        <dbReference type="EMBL" id="MET3691829.1"/>
    </source>
</evidence>
<dbReference type="EMBL" id="JBEPMM010000002">
    <property type="protein sequence ID" value="MET3691829.1"/>
    <property type="molecule type" value="Genomic_DNA"/>
</dbReference>